<accession>A0AAN1XWN2</accession>
<dbReference type="CDD" id="cd08946">
    <property type="entry name" value="SDR_e"/>
    <property type="match status" value="1"/>
</dbReference>
<keyword evidence="2" id="KW-0119">Carbohydrate metabolism</keyword>
<keyword evidence="5" id="KW-1185">Reference proteome</keyword>
<dbReference type="KEGG" id="vab:WPS_20270"/>
<dbReference type="InterPro" id="IPR036291">
    <property type="entry name" value="NAD(P)-bd_dom_sf"/>
</dbReference>
<reference evidence="4 5" key="1">
    <citation type="journal article" date="2022" name="ISME Commun">
        <title>Vulcanimicrobium alpinus gen. nov. sp. nov., the first cultivated representative of the candidate phylum 'Eremiobacterota', is a metabolically versatile aerobic anoxygenic phototroph.</title>
        <authorList>
            <person name="Yabe S."/>
            <person name="Muto K."/>
            <person name="Abe K."/>
            <person name="Yokota A."/>
            <person name="Staudigel H."/>
            <person name="Tebo B.M."/>
        </authorList>
    </citation>
    <scope>NUCLEOTIDE SEQUENCE [LARGE SCALE GENOMIC DNA]</scope>
    <source>
        <strain evidence="4 5">WC8-2</strain>
    </source>
</reference>
<keyword evidence="1" id="KW-0521">NADP</keyword>
<dbReference type="AlphaFoldDB" id="A0AAN1XWN2"/>
<gene>
    <name evidence="4" type="ORF">WPS_20270</name>
</gene>
<proteinExistence type="predicted"/>
<feature type="domain" description="NAD-dependent epimerase/dehydratase" evidence="3">
    <location>
        <begin position="3"/>
        <end position="223"/>
    </location>
</feature>
<dbReference type="PANTHER" id="PTHR43103">
    <property type="entry name" value="NUCLEOSIDE-DIPHOSPHATE-SUGAR EPIMERASE"/>
    <property type="match status" value="1"/>
</dbReference>
<evidence type="ECO:0000259" key="3">
    <source>
        <dbReference type="Pfam" id="PF01370"/>
    </source>
</evidence>
<dbReference type="PANTHER" id="PTHR43103:SF3">
    <property type="entry name" value="ADP-L-GLYCERO-D-MANNO-HEPTOSE-6-EPIMERASE"/>
    <property type="match status" value="1"/>
</dbReference>
<sequence length="301" mass="31761">MRVLITGGRGFIGAWTARVLLQGGHDVRTFDVQDDATLFERIVGDHSAGRRVVHVHGDITDAAQVDAAVNGCDAVVHLAAVLIPTARRDPLLGARINVMGTLHVFEAAKRTGVRGIAYASSAAVFGPDDGLHPEPHTHYGAYKLCNEGCARAYWEDAGIRSVGLRPATVYGPGREIGVTADPTLAMRAAAEGQAYAIRFTGATGMDYVEDVARIFARAATATPDGAHVFSLQGQLATMDEVLAAIRAVIPGAEVRAEGAPLMFAAAVDEAPLHALFPGVQRTPLADGTRATIDFYRVAVSR</sequence>
<dbReference type="Gene3D" id="3.40.50.720">
    <property type="entry name" value="NAD(P)-binding Rossmann-like Domain"/>
    <property type="match status" value="1"/>
</dbReference>
<protein>
    <submittedName>
        <fullName evidence="4">Nucleoside-diphosphate sugar epimerase</fullName>
    </submittedName>
</protein>
<organism evidence="4 5">
    <name type="scientific">Vulcanimicrobium alpinum</name>
    <dbReference type="NCBI Taxonomy" id="3016050"/>
    <lineage>
        <taxon>Bacteria</taxon>
        <taxon>Bacillati</taxon>
        <taxon>Vulcanimicrobiota</taxon>
        <taxon>Vulcanimicrobiia</taxon>
        <taxon>Vulcanimicrobiales</taxon>
        <taxon>Vulcanimicrobiaceae</taxon>
        <taxon>Vulcanimicrobium</taxon>
    </lineage>
</organism>
<dbReference type="InterPro" id="IPR001509">
    <property type="entry name" value="Epimerase_deHydtase"/>
</dbReference>
<dbReference type="EMBL" id="AP025523">
    <property type="protein sequence ID" value="BDE06751.1"/>
    <property type="molecule type" value="Genomic_DNA"/>
</dbReference>
<dbReference type="Pfam" id="PF01370">
    <property type="entry name" value="Epimerase"/>
    <property type="match status" value="1"/>
</dbReference>
<dbReference type="Proteomes" id="UP001317532">
    <property type="component" value="Chromosome"/>
</dbReference>
<name>A0AAN1XWN2_UNVUL</name>
<evidence type="ECO:0000256" key="1">
    <source>
        <dbReference type="ARBA" id="ARBA00022857"/>
    </source>
</evidence>
<dbReference type="RefSeq" id="WP_317994400.1">
    <property type="nucleotide sequence ID" value="NZ_AP025523.1"/>
</dbReference>
<evidence type="ECO:0000256" key="2">
    <source>
        <dbReference type="ARBA" id="ARBA00023277"/>
    </source>
</evidence>
<dbReference type="SUPFAM" id="SSF51735">
    <property type="entry name" value="NAD(P)-binding Rossmann-fold domains"/>
    <property type="match status" value="1"/>
</dbReference>
<evidence type="ECO:0000313" key="5">
    <source>
        <dbReference type="Proteomes" id="UP001317532"/>
    </source>
</evidence>
<evidence type="ECO:0000313" key="4">
    <source>
        <dbReference type="EMBL" id="BDE06751.1"/>
    </source>
</evidence>